<feature type="domain" description="SEP" evidence="11">
    <location>
        <begin position="52"/>
        <end position="115"/>
    </location>
</feature>
<dbReference type="GO" id="GO:0043161">
    <property type="term" value="P:proteasome-mediated ubiquitin-dependent protein catabolic process"/>
    <property type="evidence" value="ECO:0007669"/>
    <property type="project" value="TreeGrafter"/>
</dbReference>
<comment type="function">
    <text evidence="5">May be involved in the reorganization of actin cytoskeleton mediated by RND1, RND2 and RND3. Promotes RHOA activation mediated by GNA12 and GNA13.</text>
</comment>
<reference evidence="12" key="1">
    <citation type="submission" date="2025-08" db="UniProtKB">
        <authorList>
            <consortium name="Ensembl"/>
        </authorList>
    </citation>
    <scope>IDENTIFICATION</scope>
</reference>
<feature type="region of interest" description="Disordered" evidence="10">
    <location>
        <begin position="139"/>
        <end position="159"/>
    </location>
</feature>
<keyword evidence="4" id="KW-0206">Cytoskeleton</keyword>
<dbReference type="Pfam" id="PF08059">
    <property type="entry name" value="SEP"/>
    <property type="match status" value="1"/>
</dbReference>
<evidence type="ECO:0000256" key="4">
    <source>
        <dbReference type="ARBA" id="ARBA00023212"/>
    </source>
</evidence>
<evidence type="ECO:0000256" key="9">
    <source>
        <dbReference type="ARBA" id="ARBA00081109"/>
    </source>
</evidence>
<dbReference type="InterPro" id="IPR012989">
    <property type="entry name" value="SEP_domain"/>
</dbReference>
<dbReference type="GO" id="GO:0043130">
    <property type="term" value="F:ubiquitin binding"/>
    <property type="evidence" value="ECO:0007669"/>
    <property type="project" value="TreeGrafter"/>
</dbReference>
<sequence length="159" mass="17377">CSSSSSWAPGAAPGHRIDFDLILENIKYLNSLVGEDIPQVEHTPWGARLRRPEQQLLTLYQNGIVVGQGTFRPYQHPATQQYLQDIMDGYFPSELQPRYPDGVALQASATPGFWAPIAPASRDSSGFLSPMFWMVPAARGGAGSQQHTQDPLSIGPAKE</sequence>
<evidence type="ECO:0000256" key="6">
    <source>
        <dbReference type="ARBA" id="ARBA00062345"/>
    </source>
</evidence>
<comment type="subunit">
    <text evidence="6">Interacts with GNA12, GNA13, RND1, RND2 and RND3.</text>
</comment>
<dbReference type="SUPFAM" id="SSF102848">
    <property type="entry name" value="NSFL1 (p97 ATPase) cofactor p47, SEP domain"/>
    <property type="match status" value="1"/>
</dbReference>
<protein>
    <recommendedName>
        <fullName evidence="7">UBX domain-containing protein 11</fullName>
    </recommendedName>
    <alternativeName>
        <fullName evidence="9">Socius</fullName>
    </alternativeName>
    <alternativeName>
        <fullName evidence="8">UBX domain-containing protein 5</fullName>
    </alternativeName>
</protein>
<evidence type="ECO:0000259" key="11">
    <source>
        <dbReference type="PROSITE" id="PS51399"/>
    </source>
</evidence>
<evidence type="ECO:0000313" key="12">
    <source>
        <dbReference type="Ensembl" id="ENSCRFP00000001967.1"/>
    </source>
</evidence>
<keyword evidence="3" id="KW-0175">Coiled coil</keyword>
<evidence type="ECO:0000256" key="7">
    <source>
        <dbReference type="ARBA" id="ARBA00073759"/>
    </source>
</evidence>
<dbReference type="PROSITE" id="PS51399">
    <property type="entry name" value="SEP"/>
    <property type="match status" value="1"/>
</dbReference>
<dbReference type="FunFam" id="3.30.420.210:FF:000003">
    <property type="entry name" value="UBX domain protein 11"/>
    <property type="match status" value="1"/>
</dbReference>
<proteinExistence type="predicted"/>
<evidence type="ECO:0000256" key="2">
    <source>
        <dbReference type="ARBA" id="ARBA00022490"/>
    </source>
</evidence>
<evidence type="ECO:0000256" key="5">
    <source>
        <dbReference type="ARBA" id="ARBA00059434"/>
    </source>
</evidence>
<dbReference type="Ensembl" id="ENSCRFT00000002053.1">
    <property type="protein sequence ID" value="ENSCRFP00000001967.1"/>
    <property type="gene ID" value="ENSCRFG00000001636.1"/>
</dbReference>
<comment type="subcellular location">
    <subcellularLocation>
        <location evidence="1">Cytoplasm</location>
        <location evidence="1">Cytoskeleton</location>
    </subcellularLocation>
</comment>
<dbReference type="PANTHER" id="PTHR23333:SF4">
    <property type="entry name" value="UBX DOMAIN-CONTAINING PROTEIN 11"/>
    <property type="match status" value="1"/>
</dbReference>
<evidence type="ECO:0000313" key="13">
    <source>
        <dbReference type="Proteomes" id="UP000694396"/>
    </source>
</evidence>
<dbReference type="Proteomes" id="UP000694396">
    <property type="component" value="Unplaced"/>
</dbReference>
<dbReference type="GO" id="GO:0005856">
    <property type="term" value="C:cytoskeleton"/>
    <property type="evidence" value="ECO:0007669"/>
    <property type="project" value="UniProtKB-SubCell"/>
</dbReference>
<dbReference type="Gene3D" id="3.30.420.210">
    <property type="entry name" value="SEP domain"/>
    <property type="match status" value="1"/>
</dbReference>
<evidence type="ECO:0000256" key="3">
    <source>
        <dbReference type="ARBA" id="ARBA00023054"/>
    </source>
</evidence>
<evidence type="ECO:0000256" key="1">
    <source>
        <dbReference type="ARBA" id="ARBA00004245"/>
    </source>
</evidence>
<name>A0A8C3NY45_9PASS</name>
<evidence type="ECO:0000256" key="8">
    <source>
        <dbReference type="ARBA" id="ARBA00075811"/>
    </source>
</evidence>
<organism evidence="12 13">
    <name type="scientific">Cyanoderma ruficeps</name>
    <name type="common">rufous-capped babbler</name>
    <dbReference type="NCBI Taxonomy" id="181631"/>
    <lineage>
        <taxon>Eukaryota</taxon>
        <taxon>Metazoa</taxon>
        <taxon>Chordata</taxon>
        <taxon>Craniata</taxon>
        <taxon>Vertebrata</taxon>
        <taxon>Euteleostomi</taxon>
        <taxon>Archelosauria</taxon>
        <taxon>Archosauria</taxon>
        <taxon>Dinosauria</taxon>
        <taxon>Saurischia</taxon>
        <taxon>Theropoda</taxon>
        <taxon>Coelurosauria</taxon>
        <taxon>Aves</taxon>
        <taxon>Neognathae</taxon>
        <taxon>Neoaves</taxon>
        <taxon>Telluraves</taxon>
        <taxon>Australaves</taxon>
        <taxon>Passeriformes</taxon>
        <taxon>Sylvioidea</taxon>
        <taxon>Timaliidae</taxon>
        <taxon>Cyanoderma</taxon>
    </lineage>
</organism>
<evidence type="ECO:0000256" key="10">
    <source>
        <dbReference type="SAM" id="MobiDB-lite"/>
    </source>
</evidence>
<dbReference type="AlphaFoldDB" id="A0A8C3NY45"/>
<keyword evidence="2" id="KW-0963">Cytoplasm</keyword>
<dbReference type="PANTHER" id="PTHR23333">
    <property type="entry name" value="UBX DOMAIN CONTAINING PROTEIN"/>
    <property type="match status" value="1"/>
</dbReference>
<keyword evidence="13" id="KW-1185">Reference proteome</keyword>
<reference evidence="12" key="2">
    <citation type="submission" date="2025-09" db="UniProtKB">
        <authorList>
            <consortium name="Ensembl"/>
        </authorList>
    </citation>
    <scope>IDENTIFICATION</scope>
</reference>
<dbReference type="InterPro" id="IPR036241">
    <property type="entry name" value="NSFL1C_SEP_dom_sf"/>
</dbReference>
<accession>A0A8C3NY45</accession>